<feature type="compositionally biased region" description="Basic and acidic residues" evidence="1">
    <location>
        <begin position="43"/>
        <end position="58"/>
    </location>
</feature>
<organism evidence="2 3">
    <name type="scientific">Ilyodon furcidens</name>
    <name type="common">goldbreast splitfin</name>
    <dbReference type="NCBI Taxonomy" id="33524"/>
    <lineage>
        <taxon>Eukaryota</taxon>
        <taxon>Metazoa</taxon>
        <taxon>Chordata</taxon>
        <taxon>Craniata</taxon>
        <taxon>Vertebrata</taxon>
        <taxon>Euteleostomi</taxon>
        <taxon>Actinopterygii</taxon>
        <taxon>Neopterygii</taxon>
        <taxon>Teleostei</taxon>
        <taxon>Neoteleostei</taxon>
        <taxon>Acanthomorphata</taxon>
        <taxon>Ovalentaria</taxon>
        <taxon>Atherinomorphae</taxon>
        <taxon>Cyprinodontiformes</taxon>
        <taxon>Goodeidae</taxon>
        <taxon>Ilyodon</taxon>
    </lineage>
</organism>
<keyword evidence="3" id="KW-1185">Reference proteome</keyword>
<name>A0ABV0T7K9_9TELE</name>
<evidence type="ECO:0000313" key="2">
    <source>
        <dbReference type="EMBL" id="MEQ2228873.1"/>
    </source>
</evidence>
<evidence type="ECO:0000256" key="1">
    <source>
        <dbReference type="SAM" id="MobiDB-lite"/>
    </source>
</evidence>
<protein>
    <submittedName>
        <fullName evidence="2">Uncharacterized protein</fullName>
    </submittedName>
</protein>
<sequence>MVQNSPLTGEREKERGRFRSHAYLKLDHAEEVNSSDSALHGNRPSETEREILPGHCHPEAQLSGKLEPLVT</sequence>
<accession>A0ABV0T7K9</accession>
<dbReference type="EMBL" id="JAHRIQ010024224">
    <property type="protein sequence ID" value="MEQ2228873.1"/>
    <property type="molecule type" value="Genomic_DNA"/>
</dbReference>
<evidence type="ECO:0000313" key="3">
    <source>
        <dbReference type="Proteomes" id="UP001482620"/>
    </source>
</evidence>
<proteinExistence type="predicted"/>
<gene>
    <name evidence="2" type="ORF">ILYODFUR_013114</name>
</gene>
<feature type="region of interest" description="Disordered" evidence="1">
    <location>
        <begin position="28"/>
        <end position="71"/>
    </location>
</feature>
<reference evidence="2 3" key="1">
    <citation type="submission" date="2021-06" db="EMBL/GenBank/DDBJ databases">
        <authorList>
            <person name="Palmer J.M."/>
        </authorList>
    </citation>
    <scope>NUCLEOTIDE SEQUENCE [LARGE SCALE GENOMIC DNA]</scope>
    <source>
        <strain evidence="3">if_2019</strain>
        <tissue evidence="2">Muscle</tissue>
    </source>
</reference>
<comment type="caution">
    <text evidence="2">The sequence shown here is derived from an EMBL/GenBank/DDBJ whole genome shotgun (WGS) entry which is preliminary data.</text>
</comment>
<dbReference type="Proteomes" id="UP001482620">
    <property type="component" value="Unassembled WGS sequence"/>
</dbReference>